<protein>
    <submittedName>
        <fullName evidence="1">Uncharacterized protein</fullName>
    </submittedName>
</protein>
<evidence type="ECO:0000313" key="1">
    <source>
        <dbReference type="EMBL" id="QIB69503.1"/>
    </source>
</evidence>
<name>A0A858BU84_9FIRM</name>
<evidence type="ECO:0000313" key="2">
    <source>
        <dbReference type="Proteomes" id="UP000466848"/>
    </source>
</evidence>
<keyword evidence="2" id="KW-1185">Reference proteome</keyword>
<accession>A0A858BU84</accession>
<dbReference type="EMBL" id="CP048649">
    <property type="protein sequence ID" value="QIB69503.1"/>
    <property type="molecule type" value="Genomic_DNA"/>
</dbReference>
<gene>
    <name evidence="1" type="ORF">Ami103574_09255</name>
</gene>
<proteinExistence type="predicted"/>
<sequence length="183" mass="22339">MAAGIRKTTFDEFFDNRKALIYKYQKGDLTKKEFIEEHYFFIIRLNLRPFQRIDSFEKGIYNYQYHNAIAKYNTLRARDKKLLEKHPDLVREIENKVKYHYNKKDESIIRLLRYLDFENVEAYYIKSKSEYLNNRLIEIVLLDYEDVILHTINGGIVEELKREGVFEEVRKRSKIDNYVNKKY</sequence>
<dbReference type="AlphaFoldDB" id="A0A858BU84"/>
<reference evidence="1 2" key="1">
    <citation type="submission" date="2020-02" db="EMBL/GenBank/DDBJ databases">
        <authorList>
            <person name="Kim Y.B."/>
            <person name="Roh S.W."/>
        </authorList>
    </citation>
    <scope>NUCLEOTIDE SEQUENCE [LARGE SCALE GENOMIC DNA]</scope>
    <source>
        <strain evidence="1 2">DSM 103574</strain>
    </source>
</reference>
<dbReference type="KEGG" id="abut:Ami103574_09255"/>
<dbReference type="Pfam" id="PF20353">
    <property type="entry name" value="DUF6648"/>
    <property type="match status" value="1"/>
</dbReference>
<organism evidence="1 2">
    <name type="scientific">Aminipila butyrica</name>
    <dbReference type="NCBI Taxonomy" id="433296"/>
    <lineage>
        <taxon>Bacteria</taxon>
        <taxon>Bacillati</taxon>
        <taxon>Bacillota</taxon>
        <taxon>Clostridia</taxon>
        <taxon>Peptostreptococcales</taxon>
        <taxon>Anaerovoracaceae</taxon>
        <taxon>Aminipila</taxon>
    </lineage>
</organism>
<dbReference type="Proteomes" id="UP000466848">
    <property type="component" value="Chromosome"/>
</dbReference>
<dbReference type="InterPro" id="IPR046590">
    <property type="entry name" value="DUF6648"/>
</dbReference>
<dbReference type="RefSeq" id="WP_163066746.1">
    <property type="nucleotide sequence ID" value="NZ_CP048649.1"/>
</dbReference>